<keyword evidence="2 4" id="KW-0238">DNA-binding</keyword>
<dbReference type="InterPro" id="IPR001647">
    <property type="entry name" value="HTH_TetR"/>
</dbReference>
<dbReference type="PANTHER" id="PTHR30055">
    <property type="entry name" value="HTH-TYPE TRANSCRIPTIONAL REGULATOR RUTR"/>
    <property type="match status" value="1"/>
</dbReference>
<dbReference type="PANTHER" id="PTHR30055:SF238">
    <property type="entry name" value="MYCOFACTOCIN BIOSYNTHESIS TRANSCRIPTIONAL REGULATOR MFTR-RELATED"/>
    <property type="match status" value="1"/>
</dbReference>
<dbReference type="Pfam" id="PF00440">
    <property type="entry name" value="TetR_N"/>
    <property type="match status" value="1"/>
</dbReference>
<accession>A0ABN3HFT7</accession>
<dbReference type="PROSITE" id="PS50977">
    <property type="entry name" value="HTH_TETR_2"/>
    <property type="match status" value="1"/>
</dbReference>
<feature type="DNA-binding region" description="H-T-H motif" evidence="4">
    <location>
        <begin position="24"/>
        <end position="43"/>
    </location>
</feature>
<evidence type="ECO:0000256" key="4">
    <source>
        <dbReference type="PROSITE-ProRule" id="PRU00335"/>
    </source>
</evidence>
<name>A0ABN3HFT7_9ACTN</name>
<dbReference type="Proteomes" id="UP001501444">
    <property type="component" value="Unassembled WGS sequence"/>
</dbReference>
<evidence type="ECO:0000259" key="5">
    <source>
        <dbReference type="PROSITE" id="PS50977"/>
    </source>
</evidence>
<evidence type="ECO:0000313" key="7">
    <source>
        <dbReference type="Proteomes" id="UP001501444"/>
    </source>
</evidence>
<organism evidence="6 7">
    <name type="scientific">Dactylosporangium salmoneum</name>
    <dbReference type="NCBI Taxonomy" id="53361"/>
    <lineage>
        <taxon>Bacteria</taxon>
        <taxon>Bacillati</taxon>
        <taxon>Actinomycetota</taxon>
        <taxon>Actinomycetes</taxon>
        <taxon>Micromonosporales</taxon>
        <taxon>Micromonosporaceae</taxon>
        <taxon>Dactylosporangium</taxon>
    </lineage>
</organism>
<keyword evidence="3" id="KW-0804">Transcription</keyword>
<dbReference type="RefSeq" id="WP_344618392.1">
    <property type="nucleotide sequence ID" value="NZ_BAAARV010000085.1"/>
</dbReference>
<dbReference type="InterPro" id="IPR009057">
    <property type="entry name" value="Homeodomain-like_sf"/>
</dbReference>
<evidence type="ECO:0000256" key="2">
    <source>
        <dbReference type="ARBA" id="ARBA00023125"/>
    </source>
</evidence>
<feature type="domain" description="HTH tetR-type" evidence="5">
    <location>
        <begin position="1"/>
        <end position="61"/>
    </location>
</feature>
<keyword evidence="1" id="KW-0805">Transcription regulation</keyword>
<dbReference type="SUPFAM" id="SSF48498">
    <property type="entry name" value="Tetracyclin repressor-like, C-terminal domain"/>
    <property type="match status" value="1"/>
</dbReference>
<dbReference type="Gene3D" id="1.10.357.10">
    <property type="entry name" value="Tetracycline Repressor, domain 2"/>
    <property type="match status" value="1"/>
</dbReference>
<dbReference type="SUPFAM" id="SSF46689">
    <property type="entry name" value="Homeodomain-like"/>
    <property type="match status" value="1"/>
</dbReference>
<dbReference type="EMBL" id="BAAARV010000085">
    <property type="protein sequence ID" value="GAA2379102.1"/>
    <property type="molecule type" value="Genomic_DNA"/>
</dbReference>
<keyword evidence="7" id="KW-1185">Reference proteome</keyword>
<proteinExistence type="predicted"/>
<protein>
    <submittedName>
        <fullName evidence="6">TetR/AcrR family transcriptional regulator</fullName>
    </submittedName>
</protein>
<gene>
    <name evidence="6" type="ORF">GCM10010170_085570</name>
</gene>
<dbReference type="InterPro" id="IPR036271">
    <property type="entry name" value="Tet_transcr_reg_TetR-rel_C_sf"/>
</dbReference>
<evidence type="ECO:0000313" key="6">
    <source>
        <dbReference type="EMBL" id="GAA2379102.1"/>
    </source>
</evidence>
<dbReference type="InterPro" id="IPR050109">
    <property type="entry name" value="HTH-type_TetR-like_transc_reg"/>
</dbReference>
<evidence type="ECO:0000256" key="1">
    <source>
        <dbReference type="ARBA" id="ARBA00023015"/>
    </source>
</evidence>
<sequence>MATRDVIVDAAARVLRERGLANATTKEIAREAGFSEATLYKHFRDKLDLMVVVLHERGPQFIPMLQTLPERAGEGSVRETLTELATVCITFYRDSFPMFASMFSDPAILAAQRDRMRAANLGPHRANDGLAAYLRAERSLGRLSPDADPEALAGLLLGACFQHAFISAFAPALPPDREAAAAFVSQLRL</sequence>
<reference evidence="6 7" key="1">
    <citation type="journal article" date="2019" name="Int. J. Syst. Evol. Microbiol.">
        <title>The Global Catalogue of Microorganisms (GCM) 10K type strain sequencing project: providing services to taxonomists for standard genome sequencing and annotation.</title>
        <authorList>
            <consortium name="The Broad Institute Genomics Platform"/>
            <consortium name="The Broad Institute Genome Sequencing Center for Infectious Disease"/>
            <person name="Wu L."/>
            <person name="Ma J."/>
        </authorList>
    </citation>
    <scope>NUCLEOTIDE SEQUENCE [LARGE SCALE GENOMIC DNA]</scope>
    <source>
        <strain evidence="6 7">JCM 3272</strain>
    </source>
</reference>
<dbReference type="PRINTS" id="PR00455">
    <property type="entry name" value="HTHTETR"/>
</dbReference>
<comment type="caution">
    <text evidence="6">The sequence shown here is derived from an EMBL/GenBank/DDBJ whole genome shotgun (WGS) entry which is preliminary data.</text>
</comment>
<evidence type="ECO:0000256" key="3">
    <source>
        <dbReference type="ARBA" id="ARBA00023163"/>
    </source>
</evidence>